<protein>
    <submittedName>
        <fullName evidence="5">Tetratricopeptide (TPR) repeat protein</fullName>
    </submittedName>
</protein>
<keyword evidence="4" id="KW-0732">Signal</keyword>
<proteinExistence type="predicted"/>
<dbReference type="Gene3D" id="1.25.40.10">
    <property type="entry name" value="Tetratricopeptide repeat domain"/>
    <property type="match status" value="1"/>
</dbReference>
<feature type="repeat" description="TPR" evidence="3">
    <location>
        <begin position="60"/>
        <end position="93"/>
    </location>
</feature>
<dbReference type="Pfam" id="PF13432">
    <property type="entry name" value="TPR_16"/>
    <property type="match status" value="1"/>
</dbReference>
<dbReference type="Proteomes" id="UP001258315">
    <property type="component" value="Unassembled WGS sequence"/>
</dbReference>
<feature type="repeat" description="TPR" evidence="3">
    <location>
        <begin position="128"/>
        <end position="161"/>
    </location>
</feature>
<dbReference type="Pfam" id="PF07719">
    <property type="entry name" value="TPR_2"/>
    <property type="match status" value="1"/>
</dbReference>
<dbReference type="InterPro" id="IPR011990">
    <property type="entry name" value="TPR-like_helical_dom_sf"/>
</dbReference>
<dbReference type="InterPro" id="IPR013105">
    <property type="entry name" value="TPR_2"/>
</dbReference>
<name>A0ABU3GWE6_9SPHI</name>
<evidence type="ECO:0000313" key="5">
    <source>
        <dbReference type="EMBL" id="MDT3404093.1"/>
    </source>
</evidence>
<keyword evidence="2 3" id="KW-0802">TPR repeat</keyword>
<dbReference type="SMART" id="SM00028">
    <property type="entry name" value="TPR"/>
    <property type="match status" value="3"/>
</dbReference>
<evidence type="ECO:0000256" key="4">
    <source>
        <dbReference type="SAM" id="SignalP"/>
    </source>
</evidence>
<dbReference type="RefSeq" id="WP_311951432.1">
    <property type="nucleotide sequence ID" value="NZ_JAVLVU010000001.1"/>
</dbReference>
<dbReference type="EMBL" id="JAVLVU010000001">
    <property type="protein sequence ID" value="MDT3404093.1"/>
    <property type="molecule type" value="Genomic_DNA"/>
</dbReference>
<keyword evidence="6" id="KW-1185">Reference proteome</keyword>
<dbReference type="SUPFAM" id="SSF48452">
    <property type="entry name" value="TPR-like"/>
    <property type="match status" value="1"/>
</dbReference>
<feature type="signal peptide" evidence="4">
    <location>
        <begin position="1"/>
        <end position="22"/>
    </location>
</feature>
<evidence type="ECO:0000256" key="2">
    <source>
        <dbReference type="ARBA" id="ARBA00022803"/>
    </source>
</evidence>
<dbReference type="Pfam" id="PF13181">
    <property type="entry name" value="TPR_8"/>
    <property type="match status" value="1"/>
</dbReference>
<gene>
    <name evidence="5" type="ORF">QE417_003165</name>
</gene>
<sequence>MEVLKRIAFAAGGLLLTLQVQAQSAAAMQKAYQNSYTNESKKNYILAINDIKPFYSDSDYESNLRLGWLYFLSKNYTASEAYYAKAVNLKPNAIEARFGYVKPLSLLEKNDKVLAQYNAILKTDPQNTQANYWAGIIHYYRKQYDAAAQYFIKVVTLYPFDYDGNHMLAWSYLLAGKKQQARPYFEQALLIKPDDASSVDGLSKSK</sequence>
<accession>A0ABU3GWE6</accession>
<feature type="chain" id="PRO_5045804030" evidence="4">
    <location>
        <begin position="23"/>
        <end position="206"/>
    </location>
</feature>
<keyword evidence="1" id="KW-0677">Repeat</keyword>
<organism evidence="5 6">
    <name type="scientific">Mucilaginibacter terrae</name>
    <dbReference type="NCBI Taxonomy" id="1955052"/>
    <lineage>
        <taxon>Bacteria</taxon>
        <taxon>Pseudomonadati</taxon>
        <taxon>Bacteroidota</taxon>
        <taxon>Sphingobacteriia</taxon>
        <taxon>Sphingobacteriales</taxon>
        <taxon>Sphingobacteriaceae</taxon>
        <taxon>Mucilaginibacter</taxon>
    </lineage>
</organism>
<reference evidence="6" key="1">
    <citation type="submission" date="2023-07" db="EMBL/GenBank/DDBJ databases">
        <title>Functional and genomic diversity of the sorghum phyllosphere microbiome.</title>
        <authorList>
            <person name="Shade A."/>
        </authorList>
    </citation>
    <scope>NUCLEOTIDE SEQUENCE [LARGE SCALE GENOMIC DNA]</scope>
    <source>
        <strain evidence="6">SORGH_AS_0422</strain>
    </source>
</reference>
<comment type="caution">
    <text evidence="5">The sequence shown here is derived from an EMBL/GenBank/DDBJ whole genome shotgun (WGS) entry which is preliminary data.</text>
</comment>
<dbReference type="PROSITE" id="PS50005">
    <property type="entry name" value="TPR"/>
    <property type="match status" value="2"/>
</dbReference>
<evidence type="ECO:0000256" key="3">
    <source>
        <dbReference type="PROSITE-ProRule" id="PRU00339"/>
    </source>
</evidence>
<evidence type="ECO:0000313" key="6">
    <source>
        <dbReference type="Proteomes" id="UP001258315"/>
    </source>
</evidence>
<evidence type="ECO:0000256" key="1">
    <source>
        <dbReference type="ARBA" id="ARBA00022737"/>
    </source>
</evidence>
<dbReference type="InterPro" id="IPR019734">
    <property type="entry name" value="TPR_rpt"/>
</dbReference>